<keyword evidence="3" id="KW-1185">Reference proteome</keyword>
<protein>
    <recommendedName>
        <fullName evidence="1">Glutamyl-tRNA(Gln) amidotransferase subunit C</fullName>
    </recommendedName>
</protein>
<dbReference type="InterPro" id="IPR003837">
    <property type="entry name" value="GatC"/>
</dbReference>
<organism evidence="2 3">
    <name type="scientific">Candidatus Johnevansia muelleri</name>
    <dbReference type="NCBI Taxonomy" id="1495769"/>
    <lineage>
        <taxon>Bacteria</taxon>
        <taxon>Pseudomonadati</taxon>
        <taxon>Pseudomonadota</taxon>
        <taxon>Gammaproteobacteria</taxon>
        <taxon>Candidatus Johnevansiales</taxon>
        <taxon>Candidatus Johnevansiaceae</taxon>
        <taxon>Candidatus Johnevansia</taxon>
    </lineage>
</organism>
<reference evidence="3" key="1">
    <citation type="submission" date="2014-07" db="EMBL/GenBank/DDBJ databases">
        <authorList>
            <person name="Santos-Garcia D."/>
        </authorList>
    </citation>
    <scope>NUCLEOTIDE SEQUENCE [LARGE SCALE GENOMIC DNA]</scope>
</reference>
<dbReference type="GO" id="GO:0016874">
    <property type="term" value="F:ligase activity"/>
    <property type="evidence" value="ECO:0007669"/>
    <property type="project" value="UniProtKB-KW"/>
</dbReference>
<evidence type="ECO:0000313" key="2">
    <source>
        <dbReference type="EMBL" id="CDZ16589.1"/>
    </source>
</evidence>
<dbReference type="GO" id="GO:0016740">
    <property type="term" value="F:transferase activity"/>
    <property type="evidence" value="ECO:0007669"/>
    <property type="project" value="UniProtKB-KW"/>
</dbReference>
<dbReference type="AlphaFoldDB" id="A0A078KII0"/>
<gene>
    <name evidence="2" type="primary">gatC</name>
    <name evidence="2" type="ORF">CEM_348</name>
</gene>
<keyword evidence="2" id="KW-0808">Transferase</keyword>
<dbReference type="InterPro" id="IPR036113">
    <property type="entry name" value="Asp/Glu-ADT_sf_sub_c"/>
</dbReference>
<dbReference type="GO" id="GO:0006450">
    <property type="term" value="P:regulation of translational fidelity"/>
    <property type="evidence" value="ECO:0007669"/>
    <property type="project" value="InterPro"/>
</dbReference>
<dbReference type="Pfam" id="PF02686">
    <property type="entry name" value="GatC"/>
    <property type="match status" value="1"/>
</dbReference>
<dbReference type="SUPFAM" id="SSF141000">
    <property type="entry name" value="Glu-tRNAGln amidotransferase C subunit"/>
    <property type="match status" value="1"/>
</dbReference>
<dbReference type="STRING" id="1495769.CEM_348"/>
<dbReference type="EMBL" id="LM655252">
    <property type="protein sequence ID" value="CDZ16589.1"/>
    <property type="molecule type" value="Genomic_DNA"/>
</dbReference>
<dbReference type="Proteomes" id="UP000032420">
    <property type="component" value="Chromosome I"/>
</dbReference>
<dbReference type="KEGG" id="eme:CEM_348"/>
<proteinExistence type="predicted"/>
<name>A0A078KII0_9GAMM</name>
<evidence type="ECO:0000313" key="3">
    <source>
        <dbReference type="Proteomes" id="UP000032420"/>
    </source>
</evidence>
<dbReference type="HOGENOM" id="CLU_105899_2_2_6"/>
<dbReference type="OrthoDB" id="9794326at2"/>
<accession>A0A078KII0</accession>
<sequence length="92" mass="11183">MTIKLEEISHWACLLLKEKDKYNYKNYFNKFINMIYYMNKLYTKDIIPMLHPLEATQILRSDKVTEYNKEKICKSCAPIIIDDLYLIHKFLE</sequence>
<keyword evidence="2" id="KW-0436">Ligase</keyword>
<evidence type="ECO:0000256" key="1">
    <source>
        <dbReference type="ARBA" id="ARBA00014426"/>
    </source>
</evidence>